<dbReference type="InterPro" id="IPR052050">
    <property type="entry name" value="SecEffector_AnkRepeat"/>
</dbReference>
<reference evidence="1" key="1">
    <citation type="submission" date="2020-03" db="EMBL/GenBank/DDBJ databases">
        <title>Hybrid Assembly of Korean Phytophthora infestans isolates.</title>
        <authorList>
            <person name="Prokchorchik M."/>
            <person name="Lee Y."/>
            <person name="Seo J."/>
            <person name="Cho J.-H."/>
            <person name="Park Y.-E."/>
            <person name="Jang D.-C."/>
            <person name="Im J.-S."/>
            <person name="Choi J.-G."/>
            <person name="Park H.-J."/>
            <person name="Lee G.-B."/>
            <person name="Lee Y.-G."/>
            <person name="Hong S.-Y."/>
            <person name="Cho K."/>
            <person name="Sohn K.H."/>
        </authorList>
    </citation>
    <scope>NUCLEOTIDE SEQUENCE</scope>
    <source>
        <strain evidence="1">KR_2_A2</strain>
    </source>
</reference>
<proteinExistence type="predicted"/>
<evidence type="ECO:0000313" key="2">
    <source>
        <dbReference type="Proteomes" id="UP000704712"/>
    </source>
</evidence>
<gene>
    <name evidence="1" type="ORF">GN958_ATG03287</name>
</gene>
<dbReference type="Pfam" id="PF12796">
    <property type="entry name" value="Ank_2"/>
    <property type="match status" value="1"/>
</dbReference>
<dbReference type="PANTHER" id="PTHR46586">
    <property type="entry name" value="ANKYRIN REPEAT-CONTAINING PROTEIN"/>
    <property type="match status" value="1"/>
</dbReference>
<dbReference type="PANTHER" id="PTHR46586:SF3">
    <property type="entry name" value="ANKYRIN REPEAT-CONTAINING PROTEIN"/>
    <property type="match status" value="1"/>
</dbReference>
<accession>A0A8S9V5X8</accession>
<dbReference type="SUPFAM" id="SSF48403">
    <property type="entry name" value="Ankyrin repeat"/>
    <property type="match status" value="1"/>
</dbReference>
<dbReference type="SUPFAM" id="SSF140860">
    <property type="entry name" value="Pseudo ankyrin repeat-like"/>
    <property type="match status" value="1"/>
</dbReference>
<evidence type="ECO:0000313" key="1">
    <source>
        <dbReference type="EMBL" id="KAF4147517.1"/>
    </source>
</evidence>
<dbReference type="Proteomes" id="UP000704712">
    <property type="component" value="Unassembled WGS sequence"/>
</dbReference>
<organism evidence="1 2">
    <name type="scientific">Phytophthora infestans</name>
    <name type="common">Potato late blight agent</name>
    <name type="synonym">Botrytis infestans</name>
    <dbReference type="NCBI Taxonomy" id="4787"/>
    <lineage>
        <taxon>Eukaryota</taxon>
        <taxon>Sar</taxon>
        <taxon>Stramenopiles</taxon>
        <taxon>Oomycota</taxon>
        <taxon>Peronosporomycetes</taxon>
        <taxon>Peronosporales</taxon>
        <taxon>Peronosporaceae</taxon>
        <taxon>Phytophthora</taxon>
    </lineage>
</organism>
<dbReference type="AlphaFoldDB" id="A0A8S9V5X8"/>
<dbReference type="InterPro" id="IPR002110">
    <property type="entry name" value="Ankyrin_rpt"/>
</dbReference>
<dbReference type="InterPro" id="IPR036770">
    <property type="entry name" value="Ankyrin_rpt-contain_sf"/>
</dbReference>
<name>A0A8S9V5X8_PHYIN</name>
<dbReference type="EMBL" id="JAACNO010000455">
    <property type="protein sequence ID" value="KAF4147517.1"/>
    <property type="molecule type" value="Genomic_DNA"/>
</dbReference>
<dbReference type="Gene3D" id="1.25.40.20">
    <property type="entry name" value="Ankyrin repeat-containing domain"/>
    <property type="match status" value="3"/>
</dbReference>
<comment type="caution">
    <text evidence="1">The sequence shown here is derived from an EMBL/GenBank/DDBJ whole genome shotgun (WGS) entry which is preliminary data.</text>
</comment>
<sequence>MDILQYFCDSESYSDIVATSGVDTGLEPRNISWGGKDTLNAATGGHSNIVRWLYQFGTDYQRDNKGTMKAAMARGDVELVRLLHQAVRVPLCGVELAAANGHLNMLQTLIRVGKIPPGVMVKAAENGHLDIVRWLIELDWSNEDADSDEDTRYNDDIYHGGYTNSYYEKRPPPITSTGGEATLSIHVAACNGHLGVAKYLHSHVDWPRNSEQKKLQSKHKRYTLKQLVRVLGDGHLAGKISNMTMLIAAKKGFLEVVQWLCFEFSCNQMIDLFRPYFRPTWEGKETLLAMDEAAKKGHLEVVKYLHEVAPSLKTEFSRKRKARSAQEEFTNILFGKRGARSGVKCSTRGMNLAASNNHLEVVKWLHNTRTEGCTSDAMDFAAANGHLEVVKWQHSHRSESCTTKAMDGAAFGGHLDVVKWLHQHTDAGCTTNAMDSAARMGHLDVVKWLQTNRSEGCTSNAMDGAADKGHWELVKWLHSKRTEGCTHVAMDCAATKGALKIMKWLHSHRSEGCSLKAMSQAAKNNHVQVMEWLHLNRPNDCTESAINAAAMHRVLEATLSLSRVRKEEPIPEVRSHSYVNGSPGFSVFTSEG</sequence>
<protein>
    <submittedName>
        <fullName evidence="1">Ankyrin repeats domain-containing protein</fullName>
    </submittedName>
</protein>